<organism evidence="1 2">
    <name type="scientific">Pleurodeles waltl</name>
    <name type="common">Iberian ribbed newt</name>
    <dbReference type="NCBI Taxonomy" id="8319"/>
    <lineage>
        <taxon>Eukaryota</taxon>
        <taxon>Metazoa</taxon>
        <taxon>Chordata</taxon>
        <taxon>Craniata</taxon>
        <taxon>Vertebrata</taxon>
        <taxon>Euteleostomi</taxon>
        <taxon>Amphibia</taxon>
        <taxon>Batrachia</taxon>
        <taxon>Caudata</taxon>
        <taxon>Salamandroidea</taxon>
        <taxon>Salamandridae</taxon>
        <taxon>Pleurodelinae</taxon>
        <taxon>Pleurodeles</taxon>
    </lineage>
</organism>
<dbReference type="EMBL" id="JANPWB010000010">
    <property type="protein sequence ID" value="KAJ1139027.1"/>
    <property type="molecule type" value="Genomic_DNA"/>
</dbReference>
<evidence type="ECO:0000313" key="2">
    <source>
        <dbReference type="Proteomes" id="UP001066276"/>
    </source>
</evidence>
<proteinExistence type="predicted"/>
<comment type="caution">
    <text evidence="1">The sequence shown here is derived from an EMBL/GenBank/DDBJ whole genome shotgun (WGS) entry which is preliminary data.</text>
</comment>
<name>A0AAV7QHR6_PLEWA</name>
<dbReference type="Proteomes" id="UP001066276">
    <property type="component" value="Chromosome 6"/>
</dbReference>
<sequence length="93" mass="10511">MQVQDLEKPIDLEEIHQALRQLAHIKAPGSDGLPVEYYNTFSAQTLAPYLDMLGEAFRVGRLPESQQEAVIVVLPKPGRDPLDVRYLDVNIRL</sequence>
<accession>A0AAV7QHR6</accession>
<dbReference type="PANTHER" id="PTHR19446">
    <property type="entry name" value="REVERSE TRANSCRIPTASES"/>
    <property type="match status" value="1"/>
</dbReference>
<keyword evidence="2" id="KW-1185">Reference proteome</keyword>
<protein>
    <submittedName>
        <fullName evidence="1">Uncharacterized protein</fullName>
    </submittedName>
</protein>
<evidence type="ECO:0000313" key="1">
    <source>
        <dbReference type="EMBL" id="KAJ1139027.1"/>
    </source>
</evidence>
<dbReference type="AlphaFoldDB" id="A0AAV7QHR6"/>
<reference evidence="1" key="1">
    <citation type="journal article" date="2022" name="bioRxiv">
        <title>Sequencing and chromosome-scale assembly of the giantPleurodeles waltlgenome.</title>
        <authorList>
            <person name="Brown T."/>
            <person name="Elewa A."/>
            <person name="Iarovenko S."/>
            <person name="Subramanian E."/>
            <person name="Araus A.J."/>
            <person name="Petzold A."/>
            <person name="Susuki M."/>
            <person name="Suzuki K.-i.T."/>
            <person name="Hayashi T."/>
            <person name="Toyoda A."/>
            <person name="Oliveira C."/>
            <person name="Osipova E."/>
            <person name="Leigh N.D."/>
            <person name="Simon A."/>
            <person name="Yun M.H."/>
        </authorList>
    </citation>
    <scope>NUCLEOTIDE SEQUENCE</scope>
    <source>
        <strain evidence="1">20211129_DDA</strain>
        <tissue evidence="1">Liver</tissue>
    </source>
</reference>
<gene>
    <name evidence="1" type="ORF">NDU88_005404</name>
</gene>